<name>A0A6N6MNN8_9HYPH</name>
<protein>
    <submittedName>
        <fullName evidence="2">Uncharacterized protein</fullName>
    </submittedName>
</protein>
<dbReference type="Proteomes" id="UP000441523">
    <property type="component" value="Unassembled WGS sequence"/>
</dbReference>
<dbReference type="AlphaFoldDB" id="A0A6N6MNN8"/>
<dbReference type="EMBL" id="VZZJ01000017">
    <property type="protein sequence ID" value="KAB1071796.1"/>
    <property type="molecule type" value="Genomic_DNA"/>
</dbReference>
<sequence>MSRLIRQCPTDAMPSGLASGDRSSVTLPFLPTLVTALVVAGASFLCREPAQDRPAQDRPAPAVEQVLVIDPQAYPEPAAPPPGPRAPAALAFAQAYPLLPAEPRATASRPAPRIAAMPPRRPPCLRCEATPRRPEPVLAARPAEAKAWEKAVEPASPDQAEAEAEESLLPDLALPFAPTLAPAARAAGRAADLVRTGAAALGGSVSVLVDRLR</sequence>
<evidence type="ECO:0000313" key="2">
    <source>
        <dbReference type="EMBL" id="KAB1071796.1"/>
    </source>
</evidence>
<comment type="caution">
    <text evidence="2">The sequence shown here is derived from an EMBL/GenBank/DDBJ whole genome shotgun (WGS) entry which is preliminary data.</text>
</comment>
<feature type="region of interest" description="Disordered" evidence="1">
    <location>
        <begin position="1"/>
        <end position="21"/>
    </location>
</feature>
<dbReference type="RefSeq" id="WP_150965149.1">
    <property type="nucleotide sequence ID" value="NZ_VZZJ01000017.1"/>
</dbReference>
<gene>
    <name evidence="2" type="ORF">F6X51_18485</name>
</gene>
<evidence type="ECO:0000256" key="1">
    <source>
        <dbReference type="SAM" id="MobiDB-lite"/>
    </source>
</evidence>
<accession>A0A6N6MNN8</accession>
<proteinExistence type="predicted"/>
<evidence type="ECO:0000313" key="3">
    <source>
        <dbReference type="Proteomes" id="UP000441523"/>
    </source>
</evidence>
<reference evidence="2 3" key="1">
    <citation type="submission" date="2019-09" db="EMBL/GenBank/DDBJ databases">
        <title>YIM 132548 draft genome.</title>
        <authorList>
            <person name="Jiang L."/>
        </authorList>
    </citation>
    <scope>NUCLEOTIDE SEQUENCE [LARGE SCALE GENOMIC DNA]</scope>
    <source>
        <strain evidence="2 3">YIM 132548</strain>
    </source>
</reference>
<organism evidence="2 3">
    <name type="scientific">Methylobacterium planeticum</name>
    <dbReference type="NCBI Taxonomy" id="2615211"/>
    <lineage>
        <taxon>Bacteria</taxon>
        <taxon>Pseudomonadati</taxon>
        <taxon>Pseudomonadota</taxon>
        <taxon>Alphaproteobacteria</taxon>
        <taxon>Hyphomicrobiales</taxon>
        <taxon>Methylobacteriaceae</taxon>
        <taxon>Methylobacterium</taxon>
    </lineage>
</organism>
<keyword evidence="3" id="KW-1185">Reference proteome</keyword>